<accession>A0A0A1E7A9</accession>
<organism evidence="2">
    <name type="scientific">Vibrio aestuarianus</name>
    <dbReference type="NCBI Taxonomy" id="28171"/>
    <lineage>
        <taxon>Bacteria</taxon>
        <taxon>Pseudomonadati</taxon>
        <taxon>Pseudomonadota</taxon>
        <taxon>Gammaproteobacteria</taxon>
        <taxon>Vibrionales</taxon>
        <taxon>Vibrionaceae</taxon>
        <taxon>Vibrio</taxon>
    </lineage>
</organism>
<evidence type="ECO:0000313" key="3">
    <source>
        <dbReference type="EMBL" id="CAH8241484.1"/>
    </source>
</evidence>
<dbReference type="PIRSF" id="PIRSF028696">
    <property type="entry name" value="UCP028696"/>
    <property type="match status" value="1"/>
</dbReference>
<dbReference type="Proteomes" id="UP001152658">
    <property type="component" value="Unassembled WGS sequence"/>
</dbReference>
<dbReference type="Pfam" id="PF11059">
    <property type="entry name" value="DUF2860"/>
    <property type="match status" value="1"/>
</dbReference>
<sequence>MKKTVPVIIVSLIFSLPAAARPAPSKGISGEISINALFSSSTSNFNTDGEEVLTSINQSASSESGFVIAPLGNIAYTFGKRSEQQLFAGTTRSDVAIGTLALELGYKYQLASGTSVSIAYLPTVMSSKTWADPYKVGTKREETDESGNAYRLRFENIQGSPLSLDFAYATKDIDNEQITRSELLRNGESYYLKGQYRLMLNRGTILMPALTYIDHQADGNANSYQSYALDLSYFQLMGRHQLALTAGYTYRDYDGENSLYNSTVRSDDEFSLFAAYEYNQLMGWQNWSLISLAGYGNSNSNITFYDESQLFASVGINFKF</sequence>
<evidence type="ECO:0000256" key="1">
    <source>
        <dbReference type="SAM" id="SignalP"/>
    </source>
</evidence>
<dbReference type="SUPFAM" id="SSF56935">
    <property type="entry name" value="Porins"/>
    <property type="match status" value="1"/>
</dbReference>
<proteinExistence type="predicted"/>
<dbReference type="InterPro" id="IPR016896">
    <property type="entry name" value="DUF2860"/>
</dbReference>
<dbReference type="EMBL" id="CALYLK010000139">
    <property type="protein sequence ID" value="CAH8241484.1"/>
    <property type="molecule type" value="Genomic_DNA"/>
</dbReference>
<protein>
    <submittedName>
        <fullName evidence="2">Conserved outer membrane protein</fullName>
    </submittedName>
</protein>
<reference evidence="3" key="2">
    <citation type="submission" date="2022-06" db="EMBL/GenBank/DDBJ databases">
        <authorList>
            <person name="Goudenege D."/>
            <person name="Le Roux F."/>
        </authorList>
    </citation>
    <scope>NUCLEOTIDE SEQUENCE</scope>
    <source>
        <strain evidence="3">12-063</strain>
    </source>
</reference>
<reference evidence="2" key="1">
    <citation type="journal article" date="2014" name="PLoS ONE">
        <title>Characterization of the secretomes of two vibrios pathogenic to mollusks.</title>
        <authorList>
            <person name="Madec S."/>
            <person name="Pichereau V."/>
            <person name="Jacq A."/>
            <person name="Paillard M."/>
            <person name="Boisset C."/>
            <person name="Guerard F."/>
            <person name="Paillard C."/>
            <person name="Nicolas J.L."/>
        </authorList>
    </citation>
    <scope>NUCLEOTIDE SEQUENCE</scope>
    <source>
        <strain evidence="2">02-041</strain>
    </source>
</reference>
<feature type="signal peptide" evidence="1">
    <location>
        <begin position="1"/>
        <end position="20"/>
    </location>
</feature>
<gene>
    <name evidence="3" type="ORF">VAE063_980033</name>
</gene>
<keyword evidence="1" id="KW-0732">Signal</keyword>
<dbReference type="RefSeq" id="WP_168523825.1">
    <property type="nucleotide sequence ID" value="NZ_CALYLA010000023.1"/>
</dbReference>
<dbReference type="AlphaFoldDB" id="A0A0A1E7A9"/>
<feature type="chain" id="PRO_5001982684" evidence="1">
    <location>
        <begin position="21"/>
        <end position="320"/>
    </location>
</feature>
<name>A0A0A1E7A9_9VIBR</name>
<evidence type="ECO:0000313" key="4">
    <source>
        <dbReference type="Proteomes" id="UP001152658"/>
    </source>
</evidence>
<evidence type="ECO:0000313" key="2">
    <source>
        <dbReference type="EMBL" id="AIY26255.1"/>
    </source>
</evidence>
<dbReference type="EMBL" id="KM588628">
    <property type="protein sequence ID" value="AIY26255.1"/>
    <property type="molecule type" value="Genomic_DNA"/>
</dbReference>
<keyword evidence="4" id="KW-1185">Reference proteome</keyword>